<feature type="domain" description="DUF374" evidence="1">
    <location>
        <begin position="80"/>
        <end position="149"/>
    </location>
</feature>
<comment type="caution">
    <text evidence="2">The sequence shown here is derived from an EMBL/GenBank/DDBJ whole genome shotgun (WGS) entry which is preliminary data.</text>
</comment>
<reference evidence="2 3" key="1">
    <citation type="submission" date="2024-06" db="EMBL/GenBank/DDBJ databases">
        <title>Sorghum-associated microbial communities from plants grown in Nebraska, USA.</title>
        <authorList>
            <person name="Schachtman D."/>
        </authorList>
    </citation>
    <scope>NUCLEOTIDE SEQUENCE [LARGE SCALE GENOMIC DNA]</scope>
    <source>
        <strain evidence="2 3">3207</strain>
    </source>
</reference>
<evidence type="ECO:0000313" key="3">
    <source>
        <dbReference type="Proteomes" id="UP001549321"/>
    </source>
</evidence>
<dbReference type="EMBL" id="JBEPSM010000002">
    <property type="protein sequence ID" value="MET4635441.1"/>
    <property type="molecule type" value="Genomic_DNA"/>
</dbReference>
<dbReference type="RefSeq" id="WP_354552763.1">
    <property type="nucleotide sequence ID" value="NZ_JBEPSM010000002.1"/>
</dbReference>
<name>A0ABV2R470_9HYPH</name>
<accession>A0ABV2R470</accession>
<protein>
    <submittedName>
        <fullName evidence="2">Lysophospholipid acyltransferase (LPLAT)-like uncharacterized protein</fullName>
    </submittedName>
</protein>
<sequence length="246" mass="27184">MADSQAKRRAKRPSLLKRIGTSDQVTRLAGRSAAAYLRFVRRTSTLEFEPSEPYEFFGHLLPGIVAMWHGQHLMVPFIRREGHDVRVMISKHRDGEINAIAAESLGLGTVRASAARSSSRVIEKGGLRGFLEMKAALAQGATVAMTADLSNQRSRRAGPGIIKLARASGRPIVPVAVATSRHFVIKNWDRTTVNLPFSKGICVFGVPIYVPADADDALVEQKRVELEDELNRVTERAYQRVGRQND</sequence>
<dbReference type="Pfam" id="PF04028">
    <property type="entry name" value="DUF374"/>
    <property type="match status" value="1"/>
</dbReference>
<gene>
    <name evidence="2" type="ORF">ABIE08_003387</name>
</gene>
<dbReference type="InterPro" id="IPR007172">
    <property type="entry name" value="DUF374"/>
</dbReference>
<organism evidence="2 3">
    <name type="scientific">Kaistia defluvii</name>
    <dbReference type="NCBI Taxonomy" id="410841"/>
    <lineage>
        <taxon>Bacteria</taxon>
        <taxon>Pseudomonadati</taxon>
        <taxon>Pseudomonadota</taxon>
        <taxon>Alphaproteobacteria</taxon>
        <taxon>Hyphomicrobiales</taxon>
        <taxon>Kaistiaceae</taxon>
        <taxon>Kaistia</taxon>
    </lineage>
</organism>
<dbReference type="CDD" id="cd07983">
    <property type="entry name" value="LPLAT_DUF374-like"/>
    <property type="match status" value="1"/>
</dbReference>
<evidence type="ECO:0000313" key="2">
    <source>
        <dbReference type="EMBL" id="MET4635441.1"/>
    </source>
</evidence>
<keyword evidence="3" id="KW-1185">Reference proteome</keyword>
<evidence type="ECO:0000259" key="1">
    <source>
        <dbReference type="Pfam" id="PF04028"/>
    </source>
</evidence>
<dbReference type="Proteomes" id="UP001549321">
    <property type="component" value="Unassembled WGS sequence"/>
</dbReference>
<proteinExistence type="predicted"/>